<dbReference type="PANTHER" id="PTHR32378:SF10">
    <property type="entry name" value="GUANINE NUCLEOTIDE-BINDING PROTEIN SUBUNIT GAMMA 3"/>
    <property type="match status" value="1"/>
</dbReference>
<evidence type="ECO:0000313" key="3">
    <source>
        <dbReference type="EMBL" id="KAL1566850.1"/>
    </source>
</evidence>
<dbReference type="PANTHER" id="PTHR32378">
    <property type="entry name" value="GUANINE NUCLEOTIDE-BINDING PROTEIN SUBUNIT GAMMA 3"/>
    <property type="match status" value="1"/>
</dbReference>
<organism evidence="3 4">
    <name type="scientific">Salvia divinorum</name>
    <name type="common">Maria pastora</name>
    <name type="synonym">Diviner's sage</name>
    <dbReference type="NCBI Taxonomy" id="28513"/>
    <lineage>
        <taxon>Eukaryota</taxon>
        <taxon>Viridiplantae</taxon>
        <taxon>Streptophyta</taxon>
        <taxon>Embryophyta</taxon>
        <taxon>Tracheophyta</taxon>
        <taxon>Spermatophyta</taxon>
        <taxon>Magnoliopsida</taxon>
        <taxon>eudicotyledons</taxon>
        <taxon>Gunneridae</taxon>
        <taxon>Pentapetalae</taxon>
        <taxon>asterids</taxon>
        <taxon>lamiids</taxon>
        <taxon>Lamiales</taxon>
        <taxon>Lamiaceae</taxon>
        <taxon>Nepetoideae</taxon>
        <taxon>Mentheae</taxon>
        <taxon>Salviinae</taxon>
        <taxon>Salvia</taxon>
        <taxon>Salvia subgen. Calosphace</taxon>
    </lineage>
</organism>
<dbReference type="InterPro" id="IPR055305">
    <property type="entry name" value="GG3-like"/>
</dbReference>
<dbReference type="InterPro" id="IPR015898">
    <property type="entry name" value="G-protein_gamma-like_dom"/>
</dbReference>
<sequence>MVASKSNGSAPPSSLPPPQPRSPPQFPDLYGKRRELARVQMLQREIGFLDEELKSLESIPPSSRSCKEVADFVTGNVDPLIPTIKKTRRSCRFWKWLCGMCCFDVSWICCCRCSCDLSIPWCCDCMTCNSCSNPCQNCGLPACQCFPCCSSKCFKKWKCSLKCRSSSCCMPKRSCCPTCSFTRCTCYPKCPNLNICSCCHKSCCFPCYYCM</sequence>
<proteinExistence type="predicted"/>
<evidence type="ECO:0000313" key="4">
    <source>
        <dbReference type="Proteomes" id="UP001567538"/>
    </source>
</evidence>
<gene>
    <name evidence="3" type="ORF">AAHA92_02405</name>
</gene>
<comment type="caution">
    <text evidence="3">The sequence shown here is derived from an EMBL/GenBank/DDBJ whole genome shotgun (WGS) entry which is preliminary data.</text>
</comment>
<evidence type="ECO:0000259" key="2">
    <source>
        <dbReference type="SMART" id="SM01224"/>
    </source>
</evidence>
<name>A0ABD1IDR5_SALDI</name>
<keyword evidence="4" id="KW-1185">Reference proteome</keyword>
<evidence type="ECO:0000256" key="1">
    <source>
        <dbReference type="SAM" id="MobiDB-lite"/>
    </source>
</evidence>
<dbReference type="Proteomes" id="UP001567538">
    <property type="component" value="Unassembled WGS sequence"/>
</dbReference>
<protein>
    <submittedName>
        <fullName evidence="3">Guanine nucleotide-binding protein subunit gamma 3-like</fullName>
    </submittedName>
</protein>
<dbReference type="AlphaFoldDB" id="A0ABD1IDR5"/>
<dbReference type="SMART" id="SM01224">
    <property type="entry name" value="G_gamma"/>
    <property type="match status" value="1"/>
</dbReference>
<feature type="compositionally biased region" description="Pro residues" evidence="1">
    <location>
        <begin position="13"/>
        <end position="26"/>
    </location>
</feature>
<accession>A0ABD1IDR5</accession>
<feature type="region of interest" description="Disordered" evidence="1">
    <location>
        <begin position="1"/>
        <end position="28"/>
    </location>
</feature>
<reference evidence="3 4" key="1">
    <citation type="submission" date="2024-06" db="EMBL/GenBank/DDBJ databases">
        <title>A chromosome level genome sequence of Diviner's sage (Salvia divinorum).</title>
        <authorList>
            <person name="Ford S.A."/>
            <person name="Ro D.-K."/>
            <person name="Ness R.W."/>
            <person name="Phillips M.A."/>
        </authorList>
    </citation>
    <scope>NUCLEOTIDE SEQUENCE [LARGE SCALE GENOMIC DNA]</scope>
    <source>
        <strain evidence="3">SAF-2024a</strain>
        <tissue evidence="3">Leaf</tissue>
    </source>
</reference>
<feature type="domain" description="G protein gamma" evidence="2">
    <location>
        <begin position="35"/>
        <end position="105"/>
    </location>
</feature>
<dbReference type="EMBL" id="JBEAFC010000002">
    <property type="protein sequence ID" value="KAL1566850.1"/>
    <property type="molecule type" value="Genomic_DNA"/>
</dbReference>